<keyword evidence="8" id="KW-0732">Signal</keyword>
<evidence type="ECO:0000256" key="7">
    <source>
        <dbReference type="SAM" id="MobiDB-lite"/>
    </source>
</evidence>
<feature type="domain" description="L,D-TPase catalytic" evidence="9">
    <location>
        <begin position="189"/>
        <end position="309"/>
    </location>
</feature>
<keyword evidence="2" id="KW-0808">Transferase</keyword>
<dbReference type="RefSeq" id="WP_272738351.1">
    <property type="nucleotide sequence ID" value="NZ_CP116942.1"/>
</dbReference>
<feature type="active site" description="Proton donor/acceptor" evidence="6">
    <location>
        <position position="269"/>
    </location>
</feature>
<evidence type="ECO:0000256" key="6">
    <source>
        <dbReference type="PROSITE-ProRule" id="PRU01373"/>
    </source>
</evidence>
<name>A0AAE9YAG8_9ACTN</name>
<organism evidence="10 11">
    <name type="scientific">Iamia majanohamensis</name>
    <dbReference type="NCBI Taxonomy" id="467976"/>
    <lineage>
        <taxon>Bacteria</taxon>
        <taxon>Bacillati</taxon>
        <taxon>Actinomycetota</taxon>
        <taxon>Acidimicrobiia</taxon>
        <taxon>Acidimicrobiales</taxon>
        <taxon>Iamiaceae</taxon>
        <taxon>Iamia</taxon>
    </lineage>
</organism>
<dbReference type="GO" id="GO:0005576">
    <property type="term" value="C:extracellular region"/>
    <property type="evidence" value="ECO:0007669"/>
    <property type="project" value="TreeGrafter"/>
</dbReference>
<dbReference type="SUPFAM" id="SSF141523">
    <property type="entry name" value="L,D-transpeptidase catalytic domain-like"/>
    <property type="match status" value="1"/>
</dbReference>
<evidence type="ECO:0000313" key="10">
    <source>
        <dbReference type="EMBL" id="WCO68836.1"/>
    </source>
</evidence>
<dbReference type="AlphaFoldDB" id="A0AAE9YAG8"/>
<feature type="chain" id="PRO_5042241943" evidence="8">
    <location>
        <begin position="26"/>
        <end position="314"/>
    </location>
</feature>
<dbReference type="InterPro" id="IPR050979">
    <property type="entry name" value="LD-transpeptidase"/>
</dbReference>
<feature type="signal peptide" evidence="8">
    <location>
        <begin position="1"/>
        <end position="25"/>
    </location>
</feature>
<dbReference type="InterPro" id="IPR002477">
    <property type="entry name" value="Peptidoglycan-bd-like"/>
</dbReference>
<dbReference type="SUPFAM" id="SSF47090">
    <property type="entry name" value="PGBD-like"/>
    <property type="match status" value="1"/>
</dbReference>
<keyword evidence="11" id="KW-1185">Reference proteome</keyword>
<keyword evidence="4 6" id="KW-0573">Peptidoglycan synthesis</keyword>
<dbReference type="GO" id="GO:0016740">
    <property type="term" value="F:transferase activity"/>
    <property type="evidence" value="ECO:0007669"/>
    <property type="project" value="UniProtKB-KW"/>
</dbReference>
<evidence type="ECO:0000256" key="2">
    <source>
        <dbReference type="ARBA" id="ARBA00022679"/>
    </source>
</evidence>
<dbReference type="GO" id="GO:0071555">
    <property type="term" value="P:cell wall organization"/>
    <property type="evidence" value="ECO:0007669"/>
    <property type="project" value="UniProtKB-UniRule"/>
</dbReference>
<dbReference type="InterPro" id="IPR036366">
    <property type="entry name" value="PGBDSf"/>
</dbReference>
<dbReference type="GO" id="GO:0008360">
    <property type="term" value="P:regulation of cell shape"/>
    <property type="evidence" value="ECO:0007669"/>
    <property type="project" value="UniProtKB-UniRule"/>
</dbReference>
<dbReference type="InterPro" id="IPR036365">
    <property type="entry name" value="PGBD-like_sf"/>
</dbReference>
<feature type="region of interest" description="Disordered" evidence="7">
    <location>
        <begin position="45"/>
        <end position="118"/>
    </location>
</feature>
<dbReference type="Gene3D" id="1.10.101.10">
    <property type="entry name" value="PGBD-like superfamily/PGBD"/>
    <property type="match status" value="1"/>
</dbReference>
<dbReference type="InterPro" id="IPR005490">
    <property type="entry name" value="LD_TPept_cat_dom"/>
</dbReference>
<evidence type="ECO:0000256" key="3">
    <source>
        <dbReference type="ARBA" id="ARBA00022960"/>
    </source>
</evidence>
<dbReference type="InterPro" id="IPR038063">
    <property type="entry name" value="Transpep_catalytic_dom"/>
</dbReference>
<evidence type="ECO:0000256" key="8">
    <source>
        <dbReference type="SAM" id="SignalP"/>
    </source>
</evidence>
<dbReference type="GO" id="GO:0071972">
    <property type="term" value="F:peptidoglycan L,D-transpeptidase activity"/>
    <property type="evidence" value="ECO:0007669"/>
    <property type="project" value="TreeGrafter"/>
</dbReference>
<dbReference type="KEGG" id="ima:PO878_08875"/>
<proteinExistence type="predicted"/>
<evidence type="ECO:0000256" key="5">
    <source>
        <dbReference type="ARBA" id="ARBA00023316"/>
    </source>
</evidence>
<evidence type="ECO:0000256" key="1">
    <source>
        <dbReference type="ARBA" id="ARBA00004752"/>
    </source>
</evidence>
<dbReference type="EMBL" id="CP116942">
    <property type="protein sequence ID" value="WCO68836.1"/>
    <property type="molecule type" value="Genomic_DNA"/>
</dbReference>
<evidence type="ECO:0000256" key="4">
    <source>
        <dbReference type="ARBA" id="ARBA00022984"/>
    </source>
</evidence>
<evidence type="ECO:0000259" key="9">
    <source>
        <dbReference type="PROSITE" id="PS52029"/>
    </source>
</evidence>
<feature type="active site" description="Nucleophile" evidence="6">
    <location>
        <position position="283"/>
    </location>
</feature>
<dbReference type="CDD" id="cd16913">
    <property type="entry name" value="YkuD_like"/>
    <property type="match status" value="1"/>
</dbReference>
<reference evidence="10" key="1">
    <citation type="submission" date="2023-01" db="EMBL/GenBank/DDBJ databases">
        <title>The diversity of Class Acidimicrobiia in South China Sea sediment environments and the proposal of Iamia marina sp. nov., a novel species of the genus Iamia.</title>
        <authorList>
            <person name="He Y."/>
            <person name="Tian X."/>
        </authorList>
    </citation>
    <scope>NUCLEOTIDE SEQUENCE</scope>
    <source>
        <strain evidence="10">DSM 19957</strain>
    </source>
</reference>
<protein>
    <submittedName>
        <fullName evidence="10">L,D-transpeptidase family protein</fullName>
    </submittedName>
</protein>
<dbReference type="PANTHER" id="PTHR30582">
    <property type="entry name" value="L,D-TRANSPEPTIDASE"/>
    <property type="match status" value="1"/>
</dbReference>
<dbReference type="Gene3D" id="2.40.440.10">
    <property type="entry name" value="L,D-transpeptidase catalytic domain-like"/>
    <property type="match status" value="1"/>
</dbReference>
<dbReference type="GO" id="GO:0018104">
    <property type="term" value="P:peptidoglycan-protein cross-linking"/>
    <property type="evidence" value="ECO:0007669"/>
    <property type="project" value="TreeGrafter"/>
</dbReference>
<keyword evidence="5 6" id="KW-0961">Cell wall biogenesis/degradation</keyword>
<dbReference type="PROSITE" id="PS51257">
    <property type="entry name" value="PROKAR_LIPOPROTEIN"/>
    <property type="match status" value="1"/>
</dbReference>
<dbReference type="Proteomes" id="UP001216390">
    <property type="component" value="Chromosome"/>
</dbReference>
<dbReference type="PROSITE" id="PS52029">
    <property type="entry name" value="LD_TPASE"/>
    <property type="match status" value="1"/>
</dbReference>
<comment type="pathway">
    <text evidence="1 6">Cell wall biogenesis; peptidoglycan biosynthesis.</text>
</comment>
<gene>
    <name evidence="10" type="ORF">PO878_08875</name>
</gene>
<keyword evidence="3 6" id="KW-0133">Cell shape</keyword>
<sequence length="314" mass="32327">MAHRTAPTALHRLAVLVAAVVLVGACGGGGDDASADGDAATTVAPTTAPATTAPDGSSTTTTAPDRSTTTAPPPTTAPPSTTAPPHTAAPPPTTAPPTTAPPSTEPPPPAPEVLEPGDEGPAVELLQTRLRDLGYWVGPVDATYGTLTEQAVFAFQKAQGLAVDGVTGPSTRTALEAPAPVRTRTTSGTAWEVDKTRQLLILAVDGRAVEVHNTSTGTEDAYTYDGRERLADTPEGDFTLDWQVDGVRDGALGRLYRPKYFHPDGIAIHGYGSVPPVPASHGCVRITKAAMDHVWADGRAPLGTRVLVYGDSPV</sequence>
<feature type="compositionally biased region" description="Low complexity" evidence="7">
    <location>
        <begin position="45"/>
        <end position="70"/>
    </location>
</feature>
<dbReference type="Pfam" id="PF01471">
    <property type="entry name" value="PG_binding_1"/>
    <property type="match status" value="1"/>
</dbReference>
<dbReference type="PANTHER" id="PTHR30582:SF33">
    <property type="entry name" value="EXPORTED PROTEIN"/>
    <property type="match status" value="1"/>
</dbReference>
<evidence type="ECO:0000313" key="11">
    <source>
        <dbReference type="Proteomes" id="UP001216390"/>
    </source>
</evidence>
<feature type="compositionally biased region" description="Pro residues" evidence="7">
    <location>
        <begin position="87"/>
        <end position="111"/>
    </location>
</feature>
<accession>A0AAE9YAG8</accession>
<dbReference type="Pfam" id="PF03734">
    <property type="entry name" value="YkuD"/>
    <property type="match status" value="1"/>
</dbReference>